<dbReference type="InterPro" id="IPR017408">
    <property type="entry name" value="Arginine_N-MeTrfase_2"/>
</dbReference>
<sequence>MDDSLSARILPTCPANVSEILRYAWNHDLAALKPLLSVPGRASVQEPTTGETPLHAAIRSCAPGNGSGNNHGTEPTAGAARTESGATETKAAKDVVYELFMSGAIWNDVDSNNETPGCLADRLGLRELYQLCVEAGVRAELLFGLLDGYEELSSAGEEEEEEVGHVGGEAGEGEGDAGATDQKDPNVAAAAAAAAAAAEPEDIIVDSDPDRAFVPPKPSGPGSGADVNSEEYLRSELTYDDGKLVDASQNGVMMAWETSIMRASVDALLPPGPDGPAAGKRILNVGFGMGIVDGMFAETRPAKHHIIEAHPAVLTHLQTSPESKFGEAWEASGPAEGAYKVHAGKWQEVLPRLLEQGELYDAIYFDTFGEDYGQLRTFFTEHVPGVLDEGGVFGFFNGLGADRKICYDVYTKVVEMHLSDAGMDVEWQELGVDMAGAGLQEEGKGQWQGVRRRYWTLDSKLSPVGTVWKGEV</sequence>
<proteinExistence type="inferred from homology"/>
<dbReference type="EC" id="2.1.1.-" evidence="6"/>
<dbReference type="EMBL" id="JAKJXP020000104">
    <property type="protein sequence ID" value="KAK7745725.1"/>
    <property type="molecule type" value="Genomic_DNA"/>
</dbReference>
<evidence type="ECO:0000256" key="3">
    <source>
        <dbReference type="ARBA" id="ARBA00022679"/>
    </source>
</evidence>
<comment type="function">
    <text evidence="6">S-adenosyl-L-methionine-dependent protein-arginine N-methyltransferase that methylates the delta-nitrogen atom of arginine residues to form N5-methylarginine (type IV) in target proteins. Monomethylates ribosomal protein L12.</text>
</comment>
<dbReference type="PANTHER" id="PTHR32379">
    <property type="entry name" value="GUANIDINOACETATE N-METHYLTRANSFERASE"/>
    <property type="match status" value="1"/>
</dbReference>
<comment type="similarity">
    <text evidence="6">Belongs to the class I-like SAM-binding methyltransferase superfamily. RMT2 methyltransferase family.</text>
</comment>
<dbReference type="GO" id="GO:0005634">
    <property type="term" value="C:nucleus"/>
    <property type="evidence" value="ECO:0007669"/>
    <property type="project" value="UniProtKB-SubCell"/>
</dbReference>
<feature type="region of interest" description="Disordered" evidence="7">
    <location>
        <begin position="61"/>
        <end position="88"/>
    </location>
</feature>
<organism evidence="9 10">
    <name type="scientific">Diatrype stigma</name>
    <dbReference type="NCBI Taxonomy" id="117547"/>
    <lineage>
        <taxon>Eukaryota</taxon>
        <taxon>Fungi</taxon>
        <taxon>Dikarya</taxon>
        <taxon>Ascomycota</taxon>
        <taxon>Pezizomycotina</taxon>
        <taxon>Sordariomycetes</taxon>
        <taxon>Xylariomycetidae</taxon>
        <taxon>Xylariales</taxon>
        <taxon>Diatrypaceae</taxon>
        <taxon>Diatrype</taxon>
    </lineage>
</organism>
<comment type="subunit">
    <text evidence="6">Monomer.</text>
</comment>
<name>A0AAN9UCP6_9PEZI</name>
<evidence type="ECO:0000256" key="5">
    <source>
        <dbReference type="ARBA" id="ARBA00023242"/>
    </source>
</evidence>
<dbReference type="PROSITE" id="PS51559">
    <property type="entry name" value="SAM_RMT2"/>
    <property type="match status" value="1"/>
</dbReference>
<keyword evidence="4" id="KW-0949">S-adenosyl-L-methionine</keyword>
<accession>A0AAN9UCP6</accession>
<comment type="caution">
    <text evidence="9">The sequence shown here is derived from an EMBL/GenBank/DDBJ whole genome shotgun (WGS) entry which is preliminary data.</text>
</comment>
<reference evidence="9 10" key="1">
    <citation type="submission" date="2024-02" db="EMBL/GenBank/DDBJ databases">
        <title>De novo assembly and annotation of 12 fungi associated with fruit tree decline syndrome in Ontario, Canada.</title>
        <authorList>
            <person name="Sulman M."/>
            <person name="Ellouze W."/>
            <person name="Ilyukhin E."/>
        </authorList>
    </citation>
    <scope>NUCLEOTIDE SEQUENCE [LARGE SCALE GENOMIC DNA]</scope>
    <source>
        <strain evidence="9 10">M11/M66-122</strain>
    </source>
</reference>
<dbReference type="PANTHER" id="PTHR32379:SF1">
    <property type="entry name" value="GUANIDINOACETATE N-METHYLTRANSFERASE"/>
    <property type="match status" value="1"/>
</dbReference>
<keyword evidence="10" id="KW-1185">Reference proteome</keyword>
<keyword evidence="1 6" id="KW-0963">Cytoplasm</keyword>
<protein>
    <recommendedName>
        <fullName evidence="6">Arginine N-methyltransferase 2</fullName>
        <ecNumber evidence="6">2.1.1.-</ecNumber>
    </recommendedName>
</protein>
<feature type="domain" description="RMT2" evidence="8">
    <location>
        <begin position="225"/>
        <end position="472"/>
    </location>
</feature>
<dbReference type="InterPro" id="IPR051038">
    <property type="entry name" value="RMT2/GAMT_Mtase"/>
</dbReference>
<evidence type="ECO:0000313" key="10">
    <source>
        <dbReference type="Proteomes" id="UP001320420"/>
    </source>
</evidence>
<evidence type="ECO:0000256" key="4">
    <source>
        <dbReference type="ARBA" id="ARBA00022691"/>
    </source>
</evidence>
<dbReference type="Gene3D" id="3.40.50.150">
    <property type="entry name" value="Vaccinia Virus protein VP39"/>
    <property type="match status" value="1"/>
</dbReference>
<feature type="region of interest" description="Disordered" evidence="7">
    <location>
        <begin position="207"/>
        <end position="228"/>
    </location>
</feature>
<keyword evidence="5 6" id="KW-0539">Nucleus</keyword>
<dbReference type="Proteomes" id="UP001320420">
    <property type="component" value="Unassembled WGS sequence"/>
</dbReference>
<evidence type="ECO:0000256" key="1">
    <source>
        <dbReference type="ARBA" id="ARBA00022490"/>
    </source>
</evidence>
<dbReference type="GO" id="GO:0005737">
    <property type="term" value="C:cytoplasm"/>
    <property type="evidence" value="ECO:0007669"/>
    <property type="project" value="UniProtKB-SubCell"/>
</dbReference>
<dbReference type="InterPro" id="IPR026480">
    <property type="entry name" value="RMT2_dom"/>
</dbReference>
<dbReference type="GO" id="GO:0032259">
    <property type="term" value="P:methylation"/>
    <property type="evidence" value="ECO:0007669"/>
    <property type="project" value="UniProtKB-KW"/>
</dbReference>
<evidence type="ECO:0000256" key="2">
    <source>
        <dbReference type="ARBA" id="ARBA00022603"/>
    </source>
</evidence>
<dbReference type="InterPro" id="IPR029063">
    <property type="entry name" value="SAM-dependent_MTases_sf"/>
</dbReference>
<comment type="subcellular location">
    <subcellularLocation>
        <location evidence="6">Cytoplasm</location>
    </subcellularLocation>
    <subcellularLocation>
        <location evidence="6">Nucleus</location>
    </subcellularLocation>
</comment>
<keyword evidence="3 6" id="KW-0808">Transferase</keyword>
<keyword evidence="2 6" id="KW-0489">Methyltransferase</keyword>
<evidence type="ECO:0000256" key="7">
    <source>
        <dbReference type="SAM" id="MobiDB-lite"/>
    </source>
</evidence>
<feature type="region of interest" description="Disordered" evidence="7">
    <location>
        <begin position="153"/>
        <end position="192"/>
    </location>
</feature>
<evidence type="ECO:0000313" key="9">
    <source>
        <dbReference type="EMBL" id="KAK7745725.1"/>
    </source>
</evidence>
<dbReference type="SUPFAM" id="SSF53335">
    <property type="entry name" value="S-adenosyl-L-methionine-dependent methyltransferases"/>
    <property type="match status" value="1"/>
</dbReference>
<dbReference type="GO" id="GO:0019702">
    <property type="term" value="F:protein arginine N5-methyltransferase activity"/>
    <property type="evidence" value="ECO:0007669"/>
    <property type="project" value="TreeGrafter"/>
</dbReference>
<evidence type="ECO:0000259" key="8">
    <source>
        <dbReference type="PROSITE" id="PS51559"/>
    </source>
</evidence>
<gene>
    <name evidence="9" type="primary">RMT2</name>
    <name evidence="9" type="ORF">SLS62_009606</name>
</gene>
<dbReference type="AlphaFoldDB" id="A0AAN9UCP6"/>
<dbReference type="PIRSF" id="PIRSF038148">
    <property type="entry name" value="Arginine_N-mtfrase-2"/>
    <property type="match status" value="1"/>
</dbReference>
<evidence type="ECO:0000256" key="6">
    <source>
        <dbReference type="PIRNR" id="PIRNR038148"/>
    </source>
</evidence>